<dbReference type="AlphaFoldDB" id="A0A9Q0FPZ0"/>
<comment type="caution">
    <text evidence="1">The sequence shown here is derived from an EMBL/GenBank/DDBJ whole genome shotgun (WGS) entry which is preliminary data.</text>
</comment>
<dbReference type="EMBL" id="JAKUCV010004700">
    <property type="protein sequence ID" value="KAJ4834427.1"/>
    <property type="molecule type" value="Genomic_DNA"/>
</dbReference>
<evidence type="ECO:0000313" key="1">
    <source>
        <dbReference type="EMBL" id="KAJ4834427.1"/>
    </source>
</evidence>
<sequence length="77" mass="8806">MKYVKLQNCRLKQDDFFIASETSHKNGEAGEKGGKAYNKVTTKFVEAMERVIMARDQRQRKAPLVIDCVSREGGRIE</sequence>
<organism evidence="1 2">
    <name type="scientific">Turnera subulata</name>
    <dbReference type="NCBI Taxonomy" id="218843"/>
    <lineage>
        <taxon>Eukaryota</taxon>
        <taxon>Viridiplantae</taxon>
        <taxon>Streptophyta</taxon>
        <taxon>Embryophyta</taxon>
        <taxon>Tracheophyta</taxon>
        <taxon>Spermatophyta</taxon>
        <taxon>Magnoliopsida</taxon>
        <taxon>eudicotyledons</taxon>
        <taxon>Gunneridae</taxon>
        <taxon>Pentapetalae</taxon>
        <taxon>rosids</taxon>
        <taxon>fabids</taxon>
        <taxon>Malpighiales</taxon>
        <taxon>Passifloraceae</taxon>
        <taxon>Turnera</taxon>
    </lineage>
</organism>
<evidence type="ECO:0000313" key="2">
    <source>
        <dbReference type="Proteomes" id="UP001141552"/>
    </source>
</evidence>
<name>A0A9Q0FPZ0_9ROSI</name>
<proteinExistence type="predicted"/>
<keyword evidence="2" id="KW-1185">Reference proteome</keyword>
<accession>A0A9Q0FPZ0</accession>
<reference evidence="1" key="2">
    <citation type="journal article" date="2023" name="Plants (Basel)">
        <title>Annotation of the Turnera subulata (Passifloraceae) Draft Genome Reveals the S-Locus Evolved after the Divergence of Turneroideae from Passifloroideae in a Stepwise Manner.</title>
        <authorList>
            <person name="Henning P.M."/>
            <person name="Roalson E.H."/>
            <person name="Mir W."/>
            <person name="McCubbin A.G."/>
            <person name="Shore J.S."/>
        </authorList>
    </citation>
    <scope>NUCLEOTIDE SEQUENCE</scope>
    <source>
        <strain evidence="1">F60SS</strain>
    </source>
</reference>
<dbReference type="Proteomes" id="UP001141552">
    <property type="component" value="Unassembled WGS sequence"/>
</dbReference>
<reference evidence="1" key="1">
    <citation type="submission" date="2022-02" db="EMBL/GenBank/DDBJ databases">
        <authorList>
            <person name="Henning P.M."/>
            <person name="McCubbin A.G."/>
            <person name="Shore J.S."/>
        </authorList>
    </citation>
    <scope>NUCLEOTIDE SEQUENCE</scope>
    <source>
        <strain evidence="1">F60SS</strain>
        <tissue evidence="1">Leaves</tissue>
    </source>
</reference>
<gene>
    <name evidence="1" type="ORF">Tsubulata_047671</name>
</gene>
<dbReference type="OrthoDB" id="1482786at2759"/>
<protein>
    <submittedName>
        <fullName evidence="1">Uncharacterized protein</fullName>
    </submittedName>
</protein>